<dbReference type="Gene3D" id="1.10.1240.40">
    <property type="entry name" value="ENT domain"/>
    <property type="match status" value="1"/>
</dbReference>
<feature type="domain" description="ENT" evidence="4">
    <location>
        <begin position="232"/>
        <end position="290"/>
    </location>
</feature>
<protein>
    <recommendedName>
        <fullName evidence="4">ENT domain-containing protein</fullName>
    </recommendedName>
</protein>
<gene>
    <name evidence="5" type="ORF">AMTR_s00042p00209060</name>
</gene>
<dbReference type="AlphaFoldDB" id="W1P7F3"/>
<dbReference type="Gramene" id="ERN03609">
    <property type="protein sequence ID" value="ERN03609"/>
    <property type="gene ID" value="AMTR_s00042p00209060"/>
</dbReference>
<dbReference type="OMA" id="WHCATIV"/>
<dbReference type="HOGENOM" id="CLU_046482_0_0_1"/>
<evidence type="ECO:0000256" key="1">
    <source>
        <dbReference type="ARBA" id="ARBA00004123"/>
    </source>
</evidence>
<dbReference type="InterPro" id="IPR036142">
    <property type="entry name" value="ENT_dom-like_sf"/>
</dbReference>
<sequence length="290" mass="32494">MNFQQDSPVEVLDRRDSPSGSWHCATIVSGNETYYYVKFVNDNGGTTVQKVPKGAVRPCPPPMDSGENWMPGDLVEVYDFNYWKGGVVMEPLFGTNYVIVRIFGTSEQIQVHYCNIRVRQAWQDNEWHRIGKDAGNWEAGQDVDCSMAKAWKLKCPRPQLPDSSGKISIGYCRSGVKDTSKASPASKSKKRKAESSTLSMVSGPCRRLIKEVGTFRGPVSGGSSPFLEKEELTNVIHELELRAYRSIMEALYASGPLTWEHEALMTTLRLNLHISIDEHLAELRHLASSH</sequence>
<dbReference type="STRING" id="13333.W1P7F3"/>
<evidence type="ECO:0000256" key="3">
    <source>
        <dbReference type="SAM" id="MobiDB-lite"/>
    </source>
</evidence>
<organism evidence="5 6">
    <name type="scientific">Amborella trichopoda</name>
    <dbReference type="NCBI Taxonomy" id="13333"/>
    <lineage>
        <taxon>Eukaryota</taxon>
        <taxon>Viridiplantae</taxon>
        <taxon>Streptophyta</taxon>
        <taxon>Embryophyta</taxon>
        <taxon>Tracheophyta</taxon>
        <taxon>Spermatophyta</taxon>
        <taxon>Magnoliopsida</taxon>
        <taxon>Amborellales</taxon>
        <taxon>Amborellaceae</taxon>
        <taxon>Amborella</taxon>
    </lineage>
</organism>
<dbReference type="PANTHER" id="PTHR31917">
    <property type="entry name" value="AGENET DOMAIN-CONTAINING PROTEIN-RELATED"/>
    <property type="match status" value="1"/>
</dbReference>
<dbReference type="eggNOG" id="KOG4675">
    <property type="taxonomic scope" value="Eukaryota"/>
</dbReference>
<dbReference type="InterPro" id="IPR005491">
    <property type="entry name" value="ENT_dom"/>
</dbReference>
<dbReference type="Pfam" id="PF05641">
    <property type="entry name" value="Agenet"/>
    <property type="match status" value="1"/>
</dbReference>
<dbReference type="PANTHER" id="PTHR31917:SF5">
    <property type="entry name" value="OS02G0204500 PROTEIN"/>
    <property type="match status" value="1"/>
</dbReference>
<dbReference type="InterPro" id="IPR014002">
    <property type="entry name" value="Agenet_dom_plant"/>
</dbReference>
<feature type="region of interest" description="Disordered" evidence="3">
    <location>
        <begin position="176"/>
        <end position="198"/>
    </location>
</feature>
<feature type="region of interest" description="Disordered" evidence="3">
    <location>
        <begin position="1"/>
        <end position="20"/>
    </location>
</feature>
<accession>W1P7F3</accession>
<keyword evidence="6" id="KW-1185">Reference proteome</keyword>
<dbReference type="Proteomes" id="UP000017836">
    <property type="component" value="Unassembled WGS sequence"/>
</dbReference>
<reference evidence="6" key="1">
    <citation type="journal article" date="2013" name="Science">
        <title>The Amborella genome and the evolution of flowering plants.</title>
        <authorList>
            <consortium name="Amborella Genome Project"/>
        </authorList>
    </citation>
    <scope>NUCLEOTIDE SEQUENCE [LARGE SCALE GENOMIC DNA]</scope>
</reference>
<dbReference type="SMART" id="SM00743">
    <property type="entry name" value="Agenet"/>
    <property type="match status" value="2"/>
</dbReference>
<evidence type="ECO:0000313" key="5">
    <source>
        <dbReference type="EMBL" id="ERN03609.1"/>
    </source>
</evidence>
<evidence type="ECO:0000256" key="2">
    <source>
        <dbReference type="ARBA" id="ARBA00023242"/>
    </source>
</evidence>
<dbReference type="SMART" id="SM01191">
    <property type="entry name" value="ENT"/>
    <property type="match status" value="1"/>
</dbReference>
<name>W1P7F3_AMBTC</name>
<dbReference type="Pfam" id="PF03735">
    <property type="entry name" value="ENT"/>
    <property type="match status" value="1"/>
</dbReference>
<dbReference type="PROSITE" id="PS51138">
    <property type="entry name" value="ENT"/>
    <property type="match status" value="1"/>
</dbReference>
<dbReference type="InterPro" id="IPR008395">
    <property type="entry name" value="Agenet-like_dom"/>
</dbReference>
<evidence type="ECO:0000313" key="6">
    <source>
        <dbReference type="Proteomes" id="UP000017836"/>
    </source>
</evidence>
<proteinExistence type="predicted"/>
<dbReference type="SUPFAM" id="SSF158639">
    <property type="entry name" value="ENT-like"/>
    <property type="match status" value="1"/>
</dbReference>
<comment type="subcellular location">
    <subcellularLocation>
        <location evidence="1">Nucleus</location>
    </subcellularLocation>
</comment>
<dbReference type="GO" id="GO:0005634">
    <property type="term" value="C:nucleus"/>
    <property type="evidence" value="ECO:0007669"/>
    <property type="project" value="UniProtKB-SubCell"/>
</dbReference>
<keyword evidence="2" id="KW-0539">Nucleus</keyword>
<dbReference type="EMBL" id="KI394353">
    <property type="protein sequence ID" value="ERN03609.1"/>
    <property type="molecule type" value="Genomic_DNA"/>
</dbReference>
<evidence type="ECO:0000259" key="4">
    <source>
        <dbReference type="PROSITE" id="PS51138"/>
    </source>
</evidence>